<dbReference type="Gene3D" id="3.20.20.80">
    <property type="entry name" value="Glycosidases"/>
    <property type="match status" value="1"/>
</dbReference>
<dbReference type="AlphaFoldDB" id="A0AAN7LYV9"/>
<evidence type="ECO:0000313" key="2">
    <source>
        <dbReference type="EMBL" id="KAK4798793.1"/>
    </source>
</evidence>
<dbReference type="EMBL" id="JAXQNO010000005">
    <property type="protein sequence ID" value="KAK4798793.1"/>
    <property type="molecule type" value="Genomic_DNA"/>
</dbReference>
<comment type="caution">
    <text evidence="2">The sequence shown here is derived from an EMBL/GenBank/DDBJ whole genome shotgun (WGS) entry which is preliminary data.</text>
</comment>
<proteinExistence type="predicted"/>
<sequence length="96" mass="10523">MELLRLLLAFLLAAVSTVTADDDAFVGVNIGTDLSDLPHPTQVVALLKAQNIRHIRLSIHEFNKLRIACRALLQQCVDKYLVPDSAIGVECSILVD</sequence>
<keyword evidence="1" id="KW-0732">Signal</keyword>
<protein>
    <submittedName>
        <fullName evidence="2">Uncharacterized protein</fullName>
    </submittedName>
</protein>
<organism evidence="2 3">
    <name type="scientific">Trapa natans</name>
    <name type="common">Water chestnut</name>
    <dbReference type="NCBI Taxonomy" id="22666"/>
    <lineage>
        <taxon>Eukaryota</taxon>
        <taxon>Viridiplantae</taxon>
        <taxon>Streptophyta</taxon>
        <taxon>Embryophyta</taxon>
        <taxon>Tracheophyta</taxon>
        <taxon>Spermatophyta</taxon>
        <taxon>Magnoliopsida</taxon>
        <taxon>eudicotyledons</taxon>
        <taxon>Gunneridae</taxon>
        <taxon>Pentapetalae</taxon>
        <taxon>rosids</taxon>
        <taxon>malvids</taxon>
        <taxon>Myrtales</taxon>
        <taxon>Lythraceae</taxon>
        <taxon>Trapa</taxon>
    </lineage>
</organism>
<evidence type="ECO:0000313" key="3">
    <source>
        <dbReference type="Proteomes" id="UP001346149"/>
    </source>
</evidence>
<name>A0AAN7LYV9_TRANT</name>
<dbReference type="Proteomes" id="UP001346149">
    <property type="component" value="Unassembled WGS sequence"/>
</dbReference>
<feature type="chain" id="PRO_5042849928" evidence="1">
    <location>
        <begin position="21"/>
        <end position="96"/>
    </location>
</feature>
<reference evidence="2 3" key="1">
    <citation type="journal article" date="2023" name="Hortic Res">
        <title>Pangenome of water caltrop reveals structural variations and asymmetric subgenome divergence after allopolyploidization.</title>
        <authorList>
            <person name="Zhang X."/>
            <person name="Chen Y."/>
            <person name="Wang L."/>
            <person name="Yuan Y."/>
            <person name="Fang M."/>
            <person name="Shi L."/>
            <person name="Lu R."/>
            <person name="Comes H.P."/>
            <person name="Ma Y."/>
            <person name="Chen Y."/>
            <person name="Huang G."/>
            <person name="Zhou Y."/>
            <person name="Zheng Z."/>
            <person name="Qiu Y."/>
        </authorList>
    </citation>
    <scope>NUCLEOTIDE SEQUENCE [LARGE SCALE GENOMIC DNA]</scope>
    <source>
        <strain evidence="2">F231</strain>
    </source>
</reference>
<feature type="signal peptide" evidence="1">
    <location>
        <begin position="1"/>
        <end position="20"/>
    </location>
</feature>
<accession>A0AAN7LYV9</accession>
<evidence type="ECO:0000256" key="1">
    <source>
        <dbReference type="SAM" id="SignalP"/>
    </source>
</evidence>
<keyword evidence="3" id="KW-1185">Reference proteome</keyword>
<gene>
    <name evidence="2" type="ORF">SAY86_031119</name>
</gene>